<evidence type="ECO:0000256" key="3">
    <source>
        <dbReference type="ARBA" id="ARBA00022679"/>
    </source>
</evidence>
<feature type="transmembrane region" description="Helical" evidence="7">
    <location>
        <begin position="101"/>
        <end position="122"/>
    </location>
</feature>
<evidence type="ECO:0000256" key="6">
    <source>
        <dbReference type="SAM" id="MobiDB-lite"/>
    </source>
</evidence>
<dbReference type="Gene3D" id="3.30.565.10">
    <property type="entry name" value="Histidine kinase-like ATPase, C-terminal domain"/>
    <property type="match status" value="1"/>
</dbReference>
<dbReference type="OrthoDB" id="3230610at2"/>
<sequence>MLDYLRAITIAACAGLTAVFGAAAIMAGAVTPPSAALLLASCTVMIAAYWRPMAAGYANAALWICACLIPPLSAATLLTALPAAATCMLATHRHPRRGGCIAIVQVLALAAGAMAGTVTGGFGDGMESEPTVGVLPLVVSPLLGLLMAWWERLDHARTAQRELEERRRAMAEQDRRARAATRIHDRVTNRLAYLILRMDNDRADWESAMPDDGRLLGELRDLAAVARDALEETRGVIDILDGNRLAGIDENDDDSENAEHSNVMNGSDADPLGETAMLRDHLAEAADRLTAIGFDVDAGLDGALPAGCNVEAIDALHDLIDETCNNIAKHARPHTACRICVMMRGDTAMLDSCNVVGDGHTQESMSAGTGLHAKAAQFQRLGGTIDHTITRAEDGTPQWRLSATLPIGSAHFAVRDSQNEQI</sequence>
<reference evidence="8 9" key="1">
    <citation type="journal article" date="2019" name="Syst. Appl. Microbiol.">
        <title>Characterization of Bifidobacterium species in feaces of the Egyptian fruit bat: Description of B. vespertilionis sp. nov. and B. rousetti sp. nov.</title>
        <authorList>
            <person name="Modesto M."/>
            <person name="Satti M."/>
            <person name="Watanabe K."/>
            <person name="Puglisi E."/>
            <person name="Morelli L."/>
            <person name="Huang C.-H."/>
            <person name="Liou J.-S."/>
            <person name="Miyashita M."/>
            <person name="Tamura T."/>
            <person name="Saito S."/>
            <person name="Mori K."/>
            <person name="Huang L."/>
            <person name="Sciavilla P."/>
            <person name="Sandri C."/>
            <person name="Spiezio C."/>
            <person name="Vitali F."/>
            <person name="Cavalieri D."/>
            <person name="Perpetuini G."/>
            <person name="Tofalo R."/>
            <person name="Bonetti A."/>
            <person name="Arita M."/>
            <person name="Mattarelli P."/>
        </authorList>
    </citation>
    <scope>NUCLEOTIDE SEQUENCE [LARGE SCALE GENOMIC DNA]</scope>
    <source>
        <strain evidence="8 9">RST8</strain>
    </source>
</reference>
<protein>
    <recommendedName>
        <fullName evidence="2">histidine kinase</fullName>
        <ecNumber evidence="2">2.7.13.3</ecNumber>
    </recommendedName>
</protein>
<dbReference type="Proteomes" id="UP000345527">
    <property type="component" value="Unassembled WGS sequence"/>
</dbReference>
<proteinExistence type="predicted"/>
<dbReference type="EMBL" id="RZOA01000004">
    <property type="protein sequence ID" value="KAA8824131.1"/>
    <property type="molecule type" value="Genomic_DNA"/>
</dbReference>
<keyword evidence="5" id="KW-0902">Two-component regulatory system</keyword>
<dbReference type="GO" id="GO:0000160">
    <property type="term" value="P:phosphorelay signal transduction system"/>
    <property type="evidence" value="ECO:0007669"/>
    <property type="project" value="UniProtKB-KW"/>
</dbReference>
<comment type="catalytic activity">
    <reaction evidence="1">
        <text>ATP + protein L-histidine = ADP + protein N-phospho-L-histidine.</text>
        <dbReference type="EC" id="2.7.13.3"/>
    </reaction>
</comment>
<evidence type="ECO:0000256" key="4">
    <source>
        <dbReference type="ARBA" id="ARBA00022777"/>
    </source>
</evidence>
<evidence type="ECO:0000256" key="2">
    <source>
        <dbReference type="ARBA" id="ARBA00012438"/>
    </source>
</evidence>
<keyword evidence="7" id="KW-1133">Transmembrane helix</keyword>
<gene>
    <name evidence="8" type="ORF">EM848_03110</name>
</gene>
<dbReference type="InterPro" id="IPR050482">
    <property type="entry name" value="Sensor_HK_TwoCompSys"/>
</dbReference>
<evidence type="ECO:0000313" key="9">
    <source>
        <dbReference type="Proteomes" id="UP000345527"/>
    </source>
</evidence>
<dbReference type="EC" id="2.7.13.3" evidence="2"/>
<feature type="region of interest" description="Disordered" evidence="6">
    <location>
        <begin position="248"/>
        <end position="270"/>
    </location>
</feature>
<evidence type="ECO:0000256" key="5">
    <source>
        <dbReference type="ARBA" id="ARBA00023012"/>
    </source>
</evidence>
<dbReference type="PANTHER" id="PTHR24421:SF10">
    <property type="entry name" value="NITRATE_NITRITE SENSOR PROTEIN NARQ"/>
    <property type="match status" value="1"/>
</dbReference>
<keyword evidence="7" id="KW-0472">Membrane</keyword>
<dbReference type="RefSeq" id="WP_150353537.1">
    <property type="nucleotide sequence ID" value="NZ_RZNZ01000001.1"/>
</dbReference>
<evidence type="ECO:0000313" key="8">
    <source>
        <dbReference type="EMBL" id="KAA8824131.1"/>
    </source>
</evidence>
<feature type="transmembrane region" description="Helical" evidence="7">
    <location>
        <begin position="134"/>
        <end position="151"/>
    </location>
</feature>
<evidence type="ECO:0000256" key="7">
    <source>
        <dbReference type="SAM" id="Phobius"/>
    </source>
</evidence>
<keyword evidence="4" id="KW-0418">Kinase</keyword>
<dbReference type="PANTHER" id="PTHR24421">
    <property type="entry name" value="NITRATE/NITRITE SENSOR PROTEIN NARX-RELATED"/>
    <property type="match status" value="1"/>
</dbReference>
<dbReference type="AlphaFoldDB" id="A0A5J5E4J7"/>
<feature type="transmembrane region" description="Helical" evidence="7">
    <location>
        <begin position="6"/>
        <end position="28"/>
    </location>
</feature>
<dbReference type="Gene3D" id="1.20.5.1930">
    <property type="match status" value="1"/>
</dbReference>
<dbReference type="InterPro" id="IPR036890">
    <property type="entry name" value="HATPase_C_sf"/>
</dbReference>
<evidence type="ECO:0000256" key="1">
    <source>
        <dbReference type="ARBA" id="ARBA00000085"/>
    </source>
</evidence>
<accession>A0A5J5E4J7</accession>
<organism evidence="8 9">
    <name type="scientific">Bifidobacterium vespertilionis</name>
    <dbReference type="NCBI Taxonomy" id="2562524"/>
    <lineage>
        <taxon>Bacteria</taxon>
        <taxon>Bacillati</taxon>
        <taxon>Actinomycetota</taxon>
        <taxon>Actinomycetes</taxon>
        <taxon>Bifidobacteriales</taxon>
        <taxon>Bifidobacteriaceae</taxon>
        <taxon>Bifidobacterium</taxon>
    </lineage>
</organism>
<keyword evidence="7" id="KW-0812">Transmembrane</keyword>
<keyword evidence="3" id="KW-0808">Transferase</keyword>
<dbReference type="GO" id="GO:0004673">
    <property type="term" value="F:protein histidine kinase activity"/>
    <property type="evidence" value="ECO:0007669"/>
    <property type="project" value="UniProtKB-EC"/>
</dbReference>
<comment type="caution">
    <text evidence="8">The sequence shown here is derived from an EMBL/GenBank/DDBJ whole genome shotgun (WGS) entry which is preliminary data.</text>
</comment>
<feature type="transmembrane region" description="Helical" evidence="7">
    <location>
        <begin position="60"/>
        <end position="89"/>
    </location>
</feature>
<name>A0A5J5E4J7_9BIFI</name>